<dbReference type="InterPro" id="IPR025668">
    <property type="entry name" value="Tnp_DDE_dom"/>
</dbReference>
<organism evidence="3 4">
    <name type="scientific">Anaerostipes hadrus</name>
    <dbReference type="NCBI Taxonomy" id="649756"/>
    <lineage>
        <taxon>Bacteria</taxon>
        <taxon>Bacillati</taxon>
        <taxon>Bacillota</taxon>
        <taxon>Clostridia</taxon>
        <taxon>Lachnospirales</taxon>
        <taxon>Lachnospiraceae</taxon>
        <taxon>Anaerostipes</taxon>
    </lineage>
</organism>
<feature type="compositionally biased region" description="Basic and acidic residues" evidence="1">
    <location>
        <begin position="7"/>
        <end position="21"/>
    </location>
</feature>
<dbReference type="Pfam" id="PF13751">
    <property type="entry name" value="DDE_Tnp_1_6"/>
    <property type="match status" value="1"/>
</dbReference>
<evidence type="ECO:0000256" key="1">
    <source>
        <dbReference type="SAM" id="MobiDB-lite"/>
    </source>
</evidence>
<evidence type="ECO:0000313" key="4">
    <source>
        <dbReference type="Proteomes" id="UP001644750"/>
    </source>
</evidence>
<evidence type="ECO:0000259" key="2">
    <source>
        <dbReference type="Pfam" id="PF13751"/>
    </source>
</evidence>
<comment type="caution">
    <text evidence="3">The sequence shown here is derived from an EMBL/GenBank/DDBJ whole genome shotgun (WGS) entry which is preliminary data.</text>
</comment>
<dbReference type="EMBL" id="JAAITB010000021">
    <property type="protein sequence ID" value="NSJ79952.1"/>
    <property type="molecule type" value="Genomic_DNA"/>
</dbReference>
<feature type="region of interest" description="Disordered" evidence="1">
    <location>
        <begin position="1"/>
        <end position="21"/>
    </location>
</feature>
<reference evidence="3 4" key="1">
    <citation type="journal article" date="2020" name="Cell Host Microbe">
        <title>Functional and Genomic Variation between Human-Derived Isolates of Lachnospiraceae Reveals Inter- and Intra-Species Diversity.</title>
        <authorList>
            <person name="Sorbara M.T."/>
            <person name="Littmann E.R."/>
            <person name="Fontana E."/>
            <person name="Moody T.U."/>
            <person name="Kohout C.E."/>
            <person name="Gjonbalaj M."/>
            <person name="Eaton V."/>
            <person name="Seok R."/>
            <person name="Leiner I.M."/>
            <person name="Pamer E.G."/>
        </authorList>
    </citation>
    <scope>NUCLEOTIDE SEQUENCE [LARGE SCALE GENOMIC DNA]</scope>
    <source>
        <strain evidence="3 4">MSK.14.57</strain>
    </source>
</reference>
<keyword evidence="4" id="KW-1185">Reference proteome</keyword>
<sequence length="90" mass="10425">MVFLSKKSSDRAKTQRKMKTEKYKELSRIRNGVETIPSILWRKYQIDHMPVRGLLPTKLRFGIKLAALNFKKLFGYLNSVGQCALIPQIS</sequence>
<proteinExistence type="predicted"/>
<dbReference type="Proteomes" id="UP001644750">
    <property type="component" value="Unassembled WGS sequence"/>
</dbReference>
<protein>
    <submittedName>
        <fullName evidence="3">Transposase</fullName>
    </submittedName>
</protein>
<gene>
    <name evidence="3" type="ORF">G5A72_10255</name>
</gene>
<accession>A0ABX2HZF0</accession>
<feature type="domain" description="Transposase DDE" evidence="2">
    <location>
        <begin position="8"/>
        <end position="73"/>
    </location>
</feature>
<evidence type="ECO:0000313" key="3">
    <source>
        <dbReference type="EMBL" id="NSJ79952.1"/>
    </source>
</evidence>
<name>A0ABX2HZF0_ANAHA</name>